<dbReference type="Proteomes" id="UP001443914">
    <property type="component" value="Unassembled WGS sequence"/>
</dbReference>
<organism evidence="1 2">
    <name type="scientific">Saponaria officinalis</name>
    <name type="common">Common soapwort</name>
    <name type="synonym">Lychnis saponaria</name>
    <dbReference type="NCBI Taxonomy" id="3572"/>
    <lineage>
        <taxon>Eukaryota</taxon>
        <taxon>Viridiplantae</taxon>
        <taxon>Streptophyta</taxon>
        <taxon>Embryophyta</taxon>
        <taxon>Tracheophyta</taxon>
        <taxon>Spermatophyta</taxon>
        <taxon>Magnoliopsida</taxon>
        <taxon>eudicotyledons</taxon>
        <taxon>Gunneridae</taxon>
        <taxon>Pentapetalae</taxon>
        <taxon>Caryophyllales</taxon>
        <taxon>Caryophyllaceae</taxon>
        <taxon>Caryophylleae</taxon>
        <taxon>Saponaria</taxon>
    </lineage>
</organism>
<gene>
    <name evidence="1" type="ORF">RND81_13G121400</name>
</gene>
<reference evidence="1" key="1">
    <citation type="submission" date="2024-03" db="EMBL/GenBank/DDBJ databases">
        <title>WGS assembly of Saponaria officinalis var. Norfolk2.</title>
        <authorList>
            <person name="Jenkins J."/>
            <person name="Shu S."/>
            <person name="Grimwood J."/>
            <person name="Barry K."/>
            <person name="Goodstein D."/>
            <person name="Schmutz J."/>
            <person name="Leebens-Mack J."/>
            <person name="Osbourn A."/>
        </authorList>
    </citation>
    <scope>NUCLEOTIDE SEQUENCE [LARGE SCALE GENOMIC DNA]</scope>
    <source>
        <strain evidence="1">JIC</strain>
    </source>
</reference>
<sequence>MASPVVACIHNLNRCGATTDSDIIHLTILRNDYHRLPNDHVQETATMYRLINPYCQECEDALLRHLTMDLSLSYFSAENVVHSLREMVHHTHKKLIDTKITHYGGPRLEEVCYRLNCYFETTLSDGEDDEICGGWMNSDFGSGFARLVKVTVDGGWALYDDEA</sequence>
<accession>A0AAW1GWY9</accession>
<keyword evidence="2" id="KW-1185">Reference proteome</keyword>
<proteinExistence type="predicted"/>
<comment type="caution">
    <text evidence="1">The sequence shown here is derived from an EMBL/GenBank/DDBJ whole genome shotgun (WGS) entry which is preliminary data.</text>
</comment>
<evidence type="ECO:0000313" key="1">
    <source>
        <dbReference type="EMBL" id="KAK9669286.1"/>
    </source>
</evidence>
<name>A0AAW1GWY9_SAPOF</name>
<dbReference type="EMBL" id="JBDFQZ010000013">
    <property type="protein sequence ID" value="KAK9669286.1"/>
    <property type="molecule type" value="Genomic_DNA"/>
</dbReference>
<protein>
    <submittedName>
        <fullName evidence="1">Uncharacterized protein</fullName>
    </submittedName>
</protein>
<evidence type="ECO:0000313" key="2">
    <source>
        <dbReference type="Proteomes" id="UP001443914"/>
    </source>
</evidence>
<dbReference type="AlphaFoldDB" id="A0AAW1GWY9"/>